<reference evidence="1" key="2">
    <citation type="journal article" date="2015" name="Fish Shellfish Immunol.">
        <title>Early steps in the European eel (Anguilla anguilla)-Vibrio vulnificus interaction in the gills: Role of the RtxA13 toxin.</title>
        <authorList>
            <person name="Callol A."/>
            <person name="Pajuelo D."/>
            <person name="Ebbesson L."/>
            <person name="Teles M."/>
            <person name="MacKenzie S."/>
            <person name="Amaro C."/>
        </authorList>
    </citation>
    <scope>NUCLEOTIDE SEQUENCE</scope>
</reference>
<dbReference type="AlphaFoldDB" id="A0A0E9SMS7"/>
<proteinExistence type="predicted"/>
<protein>
    <submittedName>
        <fullName evidence="1">Uncharacterized protein</fullName>
    </submittedName>
</protein>
<sequence>MHPPMRRNLCSSCCKNHRKPLH</sequence>
<organism evidence="1">
    <name type="scientific">Anguilla anguilla</name>
    <name type="common">European freshwater eel</name>
    <name type="synonym">Muraena anguilla</name>
    <dbReference type="NCBI Taxonomy" id="7936"/>
    <lineage>
        <taxon>Eukaryota</taxon>
        <taxon>Metazoa</taxon>
        <taxon>Chordata</taxon>
        <taxon>Craniata</taxon>
        <taxon>Vertebrata</taxon>
        <taxon>Euteleostomi</taxon>
        <taxon>Actinopterygii</taxon>
        <taxon>Neopterygii</taxon>
        <taxon>Teleostei</taxon>
        <taxon>Anguilliformes</taxon>
        <taxon>Anguillidae</taxon>
        <taxon>Anguilla</taxon>
    </lineage>
</organism>
<name>A0A0E9SMS7_ANGAN</name>
<accession>A0A0E9SMS7</accession>
<reference evidence="1" key="1">
    <citation type="submission" date="2014-11" db="EMBL/GenBank/DDBJ databases">
        <authorList>
            <person name="Amaro Gonzalez C."/>
        </authorList>
    </citation>
    <scope>NUCLEOTIDE SEQUENCE</scope>
</reference>
<evidence type="ECO:0000313" key="1">
    <source>
        <dbReference type="EMBL" id="JAH42679.1"/>
    </source>
</evidence>
<dbReference type="EMBL" id="GBXM01065898">
    <property type="protein sequence ID" value="JAH42679.1"/>
    <property type="molecule type" value="Transcribed_RNA"/>
</dbReference>